<dbReference type="Proteomes" id="UP001602013">
    <property type="component" value="Unassembled WGS sequence"/>
</dbReference>
<dbReference type="SUPFAM" id="SSF55021">
    <property type="entry name" value="ACT-like"/>
    <property type="match status" value="1"/>
</dbReference>
<name>A0ABW6SMW3_9ACTN</name>
<proteinExistence type="predicted"/>
<accession>A0ABW6SMW3</accession>
<gene>
    <name evidence="2" type="ORF">ACFYXI_11865</name>
</gene>
<dbReference type="Pfam" id="PF13840">
    <property type="entry name" value="ACT_7"/>
    <property type="match status" value="1"/>
</dbReference>
<comment type="caution">
    <text evidence="2">The sequence shown here is derived from an EMBL/GenBank/DDBJ whole genome shotgun (WGS) entry which is preliminary data.</text>
</comment>
<dbReference type="InterPro" id="IPR027795">
    <property type="entry name" value="CASTOR_ACT_dom"/>
</dbReference>
<dbReference type="EMBL" id="JBIASD010000006">
    <property type="protein sequence ID" value="MFF3666282.1"/>
    <property type="molecule type" value="Genomic_DNA"/>
</dbReference>
<feature type="domain" description="CASTOR ACT" evidence="1">
    <location>
        <begin position="53"/>
        <end position="116"/>
    </location>
</feature>
<evidence type="ECO:0000313" key="2">
    <source>
        <dbReference type="EMBL" id="MFF3666282.1"/>
    </source>
</evidence>
<evidence type="ECO:0000313" key="3">
    <source>
        <dbReference type="Proteomes" id="UP001602013"/>
    </source>
</evidence>
<keyword evidence="3" id="KW-1185">Reference proteome</keyword>
<sequence>MKSPTAQRLGVVPSVFAVEHLSHATFPEDDEWIALVRAPEGLTVVREIWPTASGDRWIGLYGGASPHSLDVPGMLAAIVGPLAEAAIPVFVASTFHGDLVLVPEPKVKEAVAVLEDAGHRVDTTHLRSADI</sequence>
<dbReference type="InterPro" id="IPR045865">
    <property type="entry name" value="ACT-like_dom_sf"/>
</dbReference>
<evidence type="ECO:0000259" key="1">
    <source>
        <dbReference type="Pfam" id="PF13840"/>
    </source>
</evidence>
<protein>
    <submittedName>
        <fullName evidence="2">ACT domain-containing protein</fullName>
    </submittedName>
</protein>
<dbReference type="RefSeq" id="WP_387410701.1">
    <property type="nucleotide sequence ID" value="NZ_JBIASD010000006.1"/>
</dbReference>
<organism evidence="2 3">
    <name type="scientific">Microtetraspora malaysiensis</name>
    <dbReference type="NCBI Taxonomy" id="161358"/>
    <lineage>
        <taxon>Bacteria</taxon>
        <taxon>Bacillati</taxon>
        <taxon>Actinomycetota</taxon>
        <taxon>Actinomycetes</taxon>
        <taxon>Streptosporangiales</taxon>
        <taxon>Streptosporangiaceae</taxon>
        <taxon>Microtetraspora</taxon>
    </lineage>
</organism>
<dbReference type="Gene3D" id="3.30.2130.10">
    <property type="entry name" value="VC0802-like"/>
    <property type="match status" value="1"/>
</dbReference>
<reference evidence="2 3" key="1">
    <citation type="submission" date="2024-10" db="EMBL/GenBank/DDBJ databases">
        <title>The Natural Products Discovery Center: Release of the First 8490 Sequenced Strains for Exploring Actinobacteria Biosynthetic Diversity.</title>
        <authorList>
            <person name="Kalkreuter E."/>
            <person name="Kautsar S.A."/>
            <person name="Yang D."/>
            <person name="Bader C.D."/>
            <person name="Teijaro C.N."/>
            <person name="Fluegel L."/>
            <person name="Davis C.M."/>
            <person name="Simpson J.R."/>
            <person name="Lauterbach L."/>
            <person name="Steele A.D."/>
            <person name="Gui C."/>
            <person name="Meng S."/>
            <person name="Li G."/>
            <person name="Viehrig K."/>
            <person name="Ye F."/>
            <person name="Su P."/>
            <person name="Kiefer A.F."/>
            <person name="Nichols A."/>
            <person name="Cepeda A.J."/>
            <person name="Yan W."/>
            <person name="Fan B."/>
            <person name="Jiang Y."/>
            <person name="Adhikari A."/>
            <person name="Zheng C.-J."/>
            <person name="Schuster L."/>
            <person name="Cowan T.M."/>
            <person name="Smanski M.J."/>
            <person name="Chevrette M.G."/>
            <person name="De Carvalho L.P.S."/>
            <person name="Shen B."/>
        </authorList>
    </citation>
    <scope>NUCLEOTIDE SEQUENCE [LARGE SCALE GENOMIC DNA]</scope>
    <source>
        <strain evidence="2 3">NPDC002173</strain>
    </source>
</reference>